<evidence type="ECO:0000259" key="1">
    <source>
        <dbReference type="Pfam" id="PF04717"/>
    </source>
</evidence>
<dbReference type="SUPFAM" id="SSF69349">
    <property type="entry name" value="Phage fibre proteins"/>
    <property type="match status" value="1"/>
</dbReference>
<feature type="domain" description="Gp5/Type VI secretion system Vgr protein OB-fold" evidence="1">
    <location>
        <begin position="1"/>
        <end position="37"/>
    </location>
</feature>
<dbReference type="Proteomes" id="UP000271797">
    <property type="component" value="Chromosome"/>
</dbReference>
<dbReference type="PANTHER" id="PTHR32305">
    <property type="match status" value="1"/>
</dbReference>
<dbReference type="SUPFAM" id="SSF69255">
    <property type="entry name" value="gp5 N-terminal domain-like"/>
    <property type="match status" value="1"/>
</dbReference>
<dbReference type="InterPro" id="IPR050708">
    <property type="entry name" value="T6SS_VgrG/RHS"/>
</dbReference>
<reference evidence="3 4" key="1">
    <citation type="submission" date="2018-12" db="EMBL/GenBank/DDBJ databases">
        <authorList>
            <consortium name="Pathogen Informatics"/>
        </authorList>
    </citation>
    <scope>NUCLEOTIDE SEQUENCE [LARGE SCALE GENOMIC DNA]</scope>
    <source>
        <strain evidence="3 4">NCTC9044</strain>
    </source>
</reference>
<dbReference type="Gene3D" id="2.40.50.230">
    <property type="entry name" value="Gp5 N-terminal domain"/>
    <property type="match status" value="1"/>
</dbReference>
<dbReference type="AlphaFoldDB" id="A0A3S4LHR4"/>
<sequence length="238" mass="25517">MAGPGFGNLAIPRIGQEVIVDFLNGDPDQPIIMGRTYHEDNRSPGSLPGTKTQMTIRSKTYKGSGFNELRFEDATDKEEIYLHAQKNMQVVVLNSKDKRVNYDRTVSIGHDESLVVANDRKVTVEGKQDHKTTKDHVSLTEGNQGLEVKGDLAQKISGALGISVQGDIVLQSDSKISLRVGGSFVVIHSGGVDIKGAKINLNGGGSPGDVILPMRPVILKAAAGSGTMFVAHCPKEDK</sequence>
<proteinExistence type="predicted"/>
<dbReference type="InterPro" id="IPR054030">
    <property type="entry name" value="Gp5_Vgr_C"/>
</dbReference>
<protein>
    <submittedName>
        <fullName evidence="3">Type VI secretion system Rhs/Vgr-family protein</fullName>
    </submittedName>
</protein>
<evidence type="ECO:0000313" key="3">
    <source>
        <dbReference type="EMBL" id="VED12174.1"/>
    </source>
</evidence>
<dbReference type="EMBL" id="LR134238">
    <property type="protein sequence ID" value="VED12174.1"/>
    <property type="molecule type" value="Genomic_DNA"/>
</dbReference>
<organism evidence="3 4">
    <name type="scientific">Escherichia coli</name>
    <dbReference type="NCBI Taxonomy" id="562"/>
    <lineage>
        <taxon>Bacteria</taxon>
        <taxon>Pseudomonadati</taxon>
        <taxon>Pseudomonadota</taxon>
        <taxon>Gammaproteobacteria</taxon>
        <taxon>Enterobacterales</taxon>
        <taxon>Enterobacteriaceae</taxon>
        <taxon>Escherichia</taxon>
    </lineage>
</organism>
<dbReference type="Pfam" id="PF04717">
    <property type="entry name" value="Phage_base_V"/>
    <property type="match status" value="1"/>
</dbReference>
<feature type="domain" description="Gp5/Type VI secretion system Vgr C-terminal trimerisation" evidence="2">
    <location>
        <begin position="54"/>
        <end position="160"/>
    </location>
</feature>
<dbReference type="InterPro" id="IPR037026">
    <property type="entry name" value="Vgr_OB-fold_dom_sf"/>
</dbReference>
<evidence type="ECO:0000259" key="2">
    <source>
        <dbReference type="Pfam" id="PF22178"/>
    </source>
</evidence>
<accession>A0A3S4LHR4</accession>
<dbReference type="PANTHER" id="PTHR32305:SF11">
    <property type="entry name" value="TYPE VI SECRETION SYSTEM SPIKE PROTEIN VGRG3"/>
    <property type="match status" value="1"/>
</dbReference>
<evidence type="ECO:0000313" key="4">
    <source>
        <dbReference type="Proteomes" id="UP000271797"/>
    </source>
</evidence>
<name>A0A3S4LHR4_ECOLX</name>
<dbReference type="Pfam" id="PF22178">
    <property type="entry name" value="Gp5_trimer_C"/>
    <property type="match status" value="1"/>
</dbReference>
<gene>
    <name evidence="3" type="ORF">NCTC9044_03272</name>
</gene>
<dbReference type="InterPro" id="IPR006531">
    <property type="entry name" value="Gp5/Vgr_OB"/>
</dbReference>